<feature type="non-terminal residue" evidence="1">
    <location>
        <position position="1"/>
    </location>
</feature>
<name>A0ACB7ZSQ0_9AGAM</name>
<feature type="non-terminal residue" evidence="1">
    <location>
        <position position="673"/>
    </location>
</feature>
<evidence type="ECO:0000313" key="2">
    <source>
        <dbReference type="Proteomes" id="UP000790377"/>
    </source>
</evidence>
<sequence length="673" mass="76873">WIKSSLTPQEIRDRLMASDSEFQKRMVEYLEGVHCGEFLSSTSQEVKDRLDFLVVDETLPTAVETMAVPPPVCTSDNGCVTNGDTCKECTSWDDHFKNTTNELLFRCNTHRCSGNKTDTTSLRRESSNDNKYQPVVGCRSNKWGKCKARFPRPTYTHTSLDPTTGALLMKKGEPLLNFFTDLITYLFRCNTDVTSLLSGTALKAVIAYISDYISKPSLRTYIVFDTIKSVFEKNVLLFSGTLERGEKARKIMTQIVNSLTSKMEIGAPMASLYLLGNPDHYTSHQFVPVYWKSYVSEVRRSFAKDSEELVEEDGNIVLKRIAGSVVGTSPVFDYIYRPTAFEDMSLYDWTRLYEKKRIPSTKASDDADTTSTQRKSHKYSDYLLFLEEHPLHSTHHVRILLNGEGKVPNFVGGSLPRHDKGDLDYYSCTMLTLFAPWRSGTDLKSQAVSWISQFQAYDFSIRQREIMKFFNVRYECLDARDDYSAQMREDDSNHALSEWVTDKFPAEEEDTWVDKDTVFPPFEIDSVVDDTHIGKRTSKWNYDKAVIEQALHSSGWLLPSLSAVELAALDPIEVDNSIRASQWKSRVKARRNEVLEERAASIAQRPSRHSTMQKGTFVNNRPNEVCIVNNTFLQKSFKPQLREDGILIDKVVGNFSLNEEQERAFRIISNHAT</sequence>
<comment type="caution">
    <text evidence="1">The sequence shown here is derived from an EMBL/GenBank/DDBJ whole genome shotgun (WGS) entry which is preliminary data.</text>
</comment>
<dbReference type="EMBL" id="MU268611">
    <property type="protein sequence ID" value="KAH7904091.1"/>
    <property type="molecule type" value="Genomic_DNA"/>
</dbReference>
<evidence type="ECO:0000313" key="1">
    <source>
        <dbReference type="EMBL" id="KAH7904091.1"/>
    </source>
</evidence>
<organism evidence="1 2">
    <name type="scientific">Hygrophoropsis aurantiaca</name>
    <dbReference type="NCBI Taxonomy" id="72124"/>
    <lineage>
        <taxon>Eukaryota</taxon>
        <taxon>Fungi</taxon>
        <taxon>Dikarya</taxon>
        <taxon>Basidiomycota</taxon>
        <taxon>Agaricomycotina</taxon>
        <taxon>Agaricomycetes</taxon>
        <taxon>Agaricomycetidae</taxon>
        <taxon>Boletales</taxon>
        <taxon>Coniophorineae</taxon>
        <taxon>Hygrophoropsidaceae</taxon>
        <taxon>Hygrophoropsis</taxon>
    </lineage>
</organism>
<dbReference type="Proteomes" id="UP000790377">
    <property type="component" value="Unassembled WGS sequence"/>
</dbReference>
<keyword evidence="2" id="KW-1185">Reference proteome</keyword>
<proteinExistence type="predicted"/>
<reference evidence="1" key="1">
    <citation type="journal article" date="2021" name="New Phytol.">
        <title>Evolutionary innovations through gain and loss of genes in the ectomycorrhizal Boletales.</title>
        <authorList>
            <person name="Wu G."/>
            <person name="Miyauchi S."/>
            <person name="Morin E."/>
            <person name="Kuo A."/>
            <person name="Drula E."/>
            <person name="Varga T."/>
            <person name="Kohler A."/>
            <person name="Feng B."/>
            <person name="Cao Y."/>
            <person name="Lipzen A."/>
            <person name="Daum C."/>
            <person name="Hundley H."/>
            <person name="Pangilinan J."/>
            <person name="Johnson J."/>
            <person name="Barry K."/>
            <person name="LaButti K."/>
            <person name="Ng V."/>
            <person name="Ahrendt S."/>
            <person name="Min B."/>
            <person name="Choi I.G."/>
            <person name="Park H."/>
            <person name="Plett J.M."/>
            <person name="Magnuson J."/>
            <person name="Spatafora J.W."/>
            <person name="Nagy L.G."/>
            <person name="Henrissat B."/>
            <person name="Grigoriev I.V."/>
            <person name="Yang Z.L."/>
            <person name="Xu J."/>
            <person name="Martin F.M."/>
        </authorList>
    </citation>
    <scope>NUCLEOTIDE SEQUENCE</scope>
    <source>
        <strain evidence="1">ATCC 28755</strain>
    </source>
</reference>
<gene>
    <name evidence="1" type="ORF">BJ138DRAFT_967204</name>
</gene>
<accession>A0ACB7ZSQ0</accession>
<protein>
    <submittedName>
        <fullName evidence="1">Uncharacterized protein</fullName>
    </submittedName>
</protein>